<feature type="signal peptide" evidence="2">
    <location>
        <begin position="1"/>
        <end position="27"/>
    </location>
</feature>
<feature type="region of interest" description="Disordered" evidence="1">
    <location>
        <begin position="101"/>
        <end position="220"/>
    </location>
</feature>
<dbReference type="Proteomes" id="UP001303211">
    <property type="component" value="Chromosome"/>
</dbReference>
<keyword evidence="4" id="KW-1185">Reference proteome</keyword>
<proteinExistence type="predicted"/>
<feature type="chain" id="PRO_5045112499" evidence="2">
    <location>
        <begin position="28"/>
        <end position="220"/>
    </location>
</feature>
<dbReference type="EMBL" id="CP136921">
    <property type="protein sequence ID" value="WOO33657.1"/>
    <property type="molecule type" value="Genomic_DNA"/>
</dbReference>
<evidence type="ECO:0000313" key="4">
    <source>
        <dbReference type="Proteomes" id="UP001303211"/>
    </source>
</evidence>
<dbReference type="RefSeq" id="WP_317703022.1">
    <property type="nucleotide sequence ID" value="NZ_CP136921.1"/>
</dbReference>
<feature type="compositionally biased region" description="Basic and acidic residues" evidence="1">
    <location>
        <begin position="167"/>
        <end position="204"/>
    </location>
</feature>
<keyword evidence="2" id="KW-0732">Signal</keyword>
<evidence type="ECO:0000313" key="3">
    <source>
        <dbReference type="EMBL" id="WOO33657.1"/>
    </source>
</evidence>
<accession>A0ABZ0J5W0</accession>
<reference evidence="3 4" key="1">
    <citation type="submission" date="2023-03" db="EMBL/GenBank/DDBJ databases">
        <title>Diaphorobacter basophil sp. nov., isolated from a sewage-treatment plant.</title>
        <authorList>
            <person name="Yang K."/>
        </authorList>
    </citation>
    <scope>NUCLEOTIDE SEQUENCE [LARGE SCALE GENOMIC DNA]</scope>
    <source>
        <strain evidence="3 4">Y-1</strain>
    </source>
</reference>
<protein>
    <submittedName>
        <fullName evidence="3">Uncharacterized protein</fullName>
    </submittedName>
</protein>
<gene>
    <name evidence="3" type="ORF">P4826_06180</name>
</gene>
<name>A0ABZ0J5W0_9BURK</name>
<organism evidence="3 4">
    <name type="scientific">Diaphorobacter limosus</name>
    <dbReference type="NCBI Taxonomy" id="3036128"/>
    <lineage>
        <taxon>Bacteria</taxon>
        <taxon>Pseudomonadati</taxon>
        <taxon>Pseudomonadota</taxon>
        <taxon>Betaproteobacteria</taxon>
        <taxon>Burkholderiales</taxon>
        <taxon>Comamonadaceae</taxon>
        <taxon>Diaphorobacter</taxon>
    </lineage>
</organism>
<feature type="compositionally biased region" description="Low complexity" evidence="1">
    <location>
        <begin position="142"/>
        <end position="166"/>
    </location>
</feature>
<evidence type="ECO:0000256" key="1">
    <source>
        <dbReference type="SAM" id="MobiDB-lite"/>
    </source>
</evidence>
<feature type="compositionally biased region" description="Basic and acidic residues" evidence="1">
    <location>
        <begin position="101"/>
        <end position="120"/>
    </location>
</feature>
<evidence type="ECO:0000256" key="2">
    <source>
        <dbReference type="SAM" id="SignalP"/>
    </source>
</evidence>
<sequence>MPIHARHSLRVLLCLAALLALPGLTLAQDAASGTAAGPQQQRELRRAQIQAERQALQAGRSSDEAACYQQFAVHDCLNQVRARVREAENRLRRQELQINDEERREKAAERRRSIEERQQEQRQNLQSGEKPPPMRATERGNAQTRAQQAQQRAAEQQHRAAQQAQEQQERQQAEAQRASESRARYDAKQQKARERREQHERDKAQAQASGRKPPAPLPAP</sequence>